<feature type="signal peptide" evidence="2">
    <location>
        <begin position="1"/>
        <end position="24"/>
    </location>
</feature>
<feature type="chain" id="PRO_5038493468" evidence="2">
    <location>
        <begin position="25"/>
        <end position="175"/>
    </location>
</feature>
<dbReference type="Proteomes" id="UP000278673">
    <property type="component" value="Unassembled WGS sequence"/>
</dbReference>
<protein>
    <submittedName>
        <fullName evidence="3">Uncharacterized protein</fullName>
    </submittedName>
</protein>
<dbReference type="AlphaFoldDB" id="A0A3M2LPW9"/>
<proteinExistence type="predicted"/>
<organism evidence="3 4">
    <name type="scientific">Streptomyces triticirhizae</name>
    <dbReference type="NCBI Taxonomy" id="2483353"/>
    <lineage>
        <taxon>Bacteria</taxon>
        <taxon>Bacillati</taxon>
        <taxon>Actinomycetota</taxon>
        <taxon>Actinomycetes</taxon>
        <taxon>Kitasatosporales</taxon>
        <taxon>Streptomycetaceae</taxon>
        <taxon>Streptomyces</taxon>
    </lineage>
</organism>
<keyword evidence="1" id="KW-0472">Membrane</keyword>
<evidence type="ECO:0000313" key="3">
    <source>
        <dbReference type="EMBL" id="RMI39544.1"/>
    </source>
</evidence>
<evidence type="ECO:0000256" key="1">
    <source>
        <dbReference type="SAM" id="Phobius"/>
    </source>
</evidence>
<sequence length="175" mass="17176">MGRNSASRPLGPVAGLLAGAAAGAAGTSALNAVSYLDMVVRGRGASDTPSESVERLSEVTHVPVPGQGAARTNRIAGLGPLLGLATGIGVGAALGLGRAAGCRPGTTATAVLATVGALAGANAPIAALGISDPRTWSASDWLSDLLPHAAYGAVTAWTLTGLTTSGRPRRHVPDR</sequence>
<feature type="transmembrane region" description="Helical" evidence="1">
    <location>
        <begin position="108"/>
        <end position="128"/>
    </location>
</feature>
<dbReference type="EMBL" id="RFFJ01000071">
    <property type="protein sequence ID" value="RMI39544.1"/>
    <property type="molecule type" value="Genomic_DNA"/>
</dbReference>
<accession>A0A3M2LPW9</accession>
<keyword evidence="1" id="KW-0812">Transmembrane</keyword>
<keyword evidence="1" id="KW-1133">Transmembrane helix</keyword>
<evidence type="ECO:0000256" key="2">
    <source>
        <dbReference type="SAM" id="SignalP"/>
    </source>
</evidence>
<feature type="transmembrane region" description="Helical" evidence="1">
    <location>
        <begin position="75"/>
        <end position="96"/>
    </location>
</feature>
<evidence type="ECO:0000313" key="4">
    <source>
        <dbReference type="Proteomes" id="UP000278673"/>
    </source>
</evidence>
<feature type="non-terminal residue" evidence="3">
    <location>
        <position position="175"/>
    </location>
</feature>
<name>A0A3M2LPW9_9ACTN</name>
<keyword evidence="4" id="KW-1185">Reference proteome</keyword>
<reference evidence="3 4" key="1">
    <citation type="submission" date="2018-10" db="EMBL/GenBank/DDBJ databases">
        <title>Isolation, diversity and antifungal activity of actinobacteria from wheat.</title>
        <authorList>
            <person name="Han C."/>
        </authorList>
    </citation>
    <scope>NUCLEOTIDE SEQUENCE [LARGE SCALE GENOMIC DNA]</scope>
    <source>
        <strain evidence="3 4">NEAU-YY642</strain>
    </source>
</reference>
<comment type="caution">
    <text evidence="3">The sequence shown here is derived from an EMBL/GenBank/DDBJ whole genome shotgun (WGS) entry which is preliminary data.</text>
</comment>
<feature type="transmembrane region" description="Helical" evidence="1">
    <location>
        <begin position="148"/>
        <end position="166"/>
    </location>
</feature>
<gene>
    <name evidence="3" type="ORF">EBN88_14680</name>
</gene>
<keyword evidence="2" id="KW-0732">Signal</keyword>